<reference evidence="1 2" key="1">
    <citation type="submission" date="2019-05" db="EMBL/GenBank/DDBJ databases">
        <title>Another draft genome of Portunus trituberculatus and its Hox gene families provides insights of decapod evolution.</title>
        <authorList>
            <person name="Jeong J.-H."/>
            <person name="Song I."/>
            <person name="Kim S."/>
            <person name="Choi T."/>
            <person name="Kim D."/>
            <person name="Ryu S."/>
            <person name="Kim W."/>
        </authorList>
    </citation>
    <scope>NUCLEOTIDE SEQUENCE [LARGE SCALE GENOMIC DNA]</scope>
    <source>
        <tissue evidence="1">Muscle</tissue>
    </source>
</reference>
<evidence type="ECO:0000313" key="2">
    <source>
        <dbReference type="Proteomes" id="UP000324222"/>
    </source>
</evidence>
<dbReference type="EMBL" id="VSRR010007574">
    <property type="protein sequence ID" value="MPC47140.1"/>
    <property type="molecule type" value="Genomic_DNA"/>
</dbReference>
<dbReference type="AlphaFoldDB" id="A0A5B7FHS3"/>
<dbReference type="Proteomes" id="UP000324222">
    <property type="component" value="Unassembled WGS sequence"/>
</dbReference>
<evidence type="ECO:0000313" key="1">
    <source>
        <dbReference type="EMBL" id="MPC47140.1"/>
    </source>
</evidence>
<proteinExistence type="predicted"/>
<comment type="caution">
    <text evidence="1">The sequence shown here is derived from an EMBL/GenBank/DDBJ whole genome shotgun (WGS) entry which is preliminary data.</text>
</comment>
<gene>
    <name evidence="1" type="ORF">E2C01_040874</name>
</gene>
<accession>A0A5B7FHS3</accession>
<name>A0A5B7FHS3_PORTR</name>
<keyword evidence="2" id="KW-1185">Reference proteome</keyword>
<protein>
    <submittedName>
        <fullName evidence="1">Uncharacterized protein</fullName>
    </submittedName>
</protein>
<organism evidence="1 2">
    <name type="scientific">Portunus trituberculatus</name>
    <name type="common">Swimming crab</name>
    <name type="synonym">Neptunus trituberculatus</name>
    <dbReference type="NCBI Taxonomy" id="210409"/>
    <lineage>
        <taxon>Eukaryota</taxon>
        <taxon>Metazoa</taxon>
        <taxon>Ecdysozoa</taxon>
        <taxon>Arthropoda</taxon>
        <taxon>Crustacea</taxon>
        <taxon>Multicrustacea</taxon>
        <taxon>Malacostraca</taxon>
        <taxon>Eumalacostraca</taxon>
        <taxon>Eucarida</taxon>
        <taxon>Decapoda</taxon>
        <taxon>Pleocyemata</taxon>
        <taxon>Brachyura</taxon>
        <taxon>Eubrachyura</taxon>
        <taxon>Portunoidea</taxon>
        <taxon>Portunidae</taxon>
        <taxon>Portuninae</taxon>
        <taxon>Portunus</taxon>
    </lineage>
</organism>
<sequence>MNHMLLSTTNKNLDQSLSAKLTQNDTGPNLRPNTTLLLFSNFKMLSKGHQGTPKDLKEHHTDYPFTLTTIYKTASGQPP</sequence>